<dbReference type="AlphaFoldDB" id="A0A098VVR6"/>
<evidence type="ECO:0000259" key="3">
    <source>
        <dbReference type="Pfam" id="PF00107"/>
    </source>
</evidence>
<feature type="domain" description="Alcohol dehydrogenase-like C-terminal" evidence="3">
    <location>
        <begin position="24"/>
        <end position="120"/>
    </location>
</feature>
<dbReference type="GeneID" id="25258070"/>
<sequence length="182" mass="20200">MSFGAKGKTTIFSLPRPDYEEIKRHLEELGADMVISDIDLETSSNDLEKKIIEKFGSLPILGLNCVGGSNALGLAKLLQNNGLLLTYGAMAKRPITLPASLLIFKNITFKGFWLSSLDKAADEPNARSQRIVSEISKWIKMGTFKLDFTTHPMDSWQHAIDTAIKSSFTKSKQILLLSPERD</sequence>
<reference evidence="4 5" key="1">
    <citation type="submission" date="2014-04" db="EMBL/GenBank/DDBJ databases">
        <title>A new species of microsporidia sheds light on the evolution of extreme parasitism.</title>
        <authorList>
            <person name="Haag K.L."/>
            <person name="James T.Y."/>
            <person name="Larsson R."/>
            <person name="Schaer T.M."/>
            <person name="Refardt D."/>
            <person name="Pombert J.-F."/>
            <person name="Ebert D."/>
        </authorList>
    </citation>
    <scope>NUCLEOTIDE SEQUENCE [LARGE SCALE GENOMIC DNA]</scope>
    <source>
        <strain evidence="4 5">UGP3</strain>
        <tissue evidence="4">Spores</tissue>
    </source>
</reference>
<dbReference type="InterPro" id="IPR013149">
    <property type="entry name" value="ADH-like_C"/>
</dbReference>
<accession>A0A098VVR6</accession>
<dbReference type="RefSeq" id="XP_013239483.1">
    <property type="nucleotide sequence ID" value="XM_013384029.1"/>
</dbReference>
<keyword evidence="1" id="KW-0521">NADP</keyword>
<dbReference type="PANTHER" id="PTHR43981:SF2">
    <property type="entry name" value="ENOYL-[ACYL-CARRIER-PROTEIN] REDUCTASE, MITOCHONDRIAL"/>
    <property type="match status" value="1"/>
</dbReference>
<evidence type="ECO:0000313" key="5">
    <source>
        <dbReference type="Proteomes" id="UP000029725"/>
    </source>
</evidence>
<dbReference type="Gene3D" id="3.90.180.10">
    <property type="entry name" value="Medium-chain alcohol dehydrogenases, catalytic domain"/>
    <property type="match status" value="1"/>
</dbReference>
<evidence type="ECO:0000313" key="4">
    <source>
        <dbReference type="EMBL" id="KGG53047.1"/>
    </source>
</evidence>
<dbReference type="GO" id="GO:0006631">
    <property type="term" value="P:fatty acid metabolic process"/>
    <property type="evidence" value="ECO:0007669"/>
    <property type="project" value="TreeGrafter"/>
</dbReference>
<name>A0A098VVR6_9MICR</name>
<dbReference type="VEuPathDB" id="MicrosporidiaDB:DI09_115p130"/>
<dbReference type="Gene3D" id="3.40.50.720">
    <property type="entry name" value="NAD(P)-binding Rossmann-like Domain"/>
    <property type="match status" value="1"/>
</dbReference>
<proteinExistence type="predicted"/>
<evidence type="ECO:0000256" key="1">
    <source>
        <dbReference type="ARBA" id="ARBA00022857"/>
    </source>
</evidence>
<keyword evidence="5" id="KW-1185">Reference proteome</keyword>
<dbReference type="GO" id="GO:0016491">
    <property type="term" value="F:oxidoreductase activity"/>
    <property type="evidence" value="ECO:0007669"/>
    <property type="project" value="UniProtKB-KW"/>
</dbReference>
<dbReference type="Pfam" id="PF00107">
    <property type="entry name" value="ADH_zinc_N"/>
    <property type="match status" value="1"/>
</dbReference>
<dbReference type="HOGENOM" id="CLU_1482331_0_0_1"/>
<dbReference type="Proteomes" id="UP000029725">
    <property type="component" value="Unassembled WGS sequence"/>
</dbReference>
<dbReference type="PANTHER" id="PTHR43981">
    <property type="entry name" value="ENOYL-[ACYL-CARRIER-PROTEIN] REDUCTASE, MITOCHONDRIAL"/>
    <property type="match status" value="1"/>
</dbReference>
<dbReference type="SUPFAM" id="SSF51735">
    <property type="entry name" value="NAD(P)-binding Rossmann-fold domains"/>
    <property type="match status" value="1"/>
</dbReference>
<dbReference type="InterPro" id="IPR036291">
    <property type="entry name" value="NAD(P)-bd_dom_sf"/>
</dbReference>
<dbReference type="InterPro" id="IPR051034">
    <property type="entry name" value="Mito_Enoyl-ACP_Reductase"/>
</dbReference>
<protein>
    <submittedName>
        <fullName evidence="4">Putative mitochondrial enoyl protein</fullName>
    </submittedName>
</protein>
<organism evidence="4 5">
    <name type="scientific">Mitosporidium daphniae</name>
    <dbReference type="NCBI Taxonomy" id="1485682"/>
    <lineage>
        <taxon>Eukaryota</taxon>
        <taxon>Fungi</taxon>
        <taxon>Fungi incertae sedis</taxon>
        <taxon>Microsporidia</taxon>
        <taxon>Mitosporidium</taxon>
    </lineage>
</organism>
<evidence type="ECO:0000256" key="2">
    <source>
        <dbReference type="ARBA" id="ARBA00023002"/>
    </source>
</evidence>
<comment type="caution">
    <text evidence="4">The sequence shown here is derived from an EMBL/GenBank/DDBJ whole genome shotgun (WGS) entry which is preliminary data.</text>
</comment>
<dbReference type="EMBL" id="JMKJ01000017">
    <property type="protein sequence ID" value="KGG53047.1"/>
    <property type="molecule type" value="Genomic_DNA"/>
</dbReference>
<dbReference type="GO" id="GO:0005739">
    <property type="term" value="C:mitochondrion"/>
    <property type="evidence" value="ECO:0007669"/>
    <property type="project" value="TreeGrafter"/>
</dbReference>
<gene>
    <name evidence="4" type="ORF">DI09_115p130</name>
</gene>
<dbReference type="OrthoDB" id="7482721at2759"/>
<keyword evidence="2" id="KW-0560">Oxidoreductase</keyword>